<dbReference type="Pfam" id="PF00501">
    <property type="entry name" value="AMP-binding"/>
    <property type="match status" value="1"/>
</dbReference>
<dbReference type="PROSITE" id="PS00012">
    <property type="entry name" value="PHOSPHOPANTETHEINE"/>
    <property type="match status" value="1"/>
</dbReference>
<dbReference type="InterPro" id="IPR013217">
    <property type="entry name" value="Methyltransf_12"/>
</dbReference>
<dbReference type="Gene3D" id="3.30.559.30">
    <property type="entry name" value="Nonribosomal peptide synthetase, condensation domain"/>
    <property type="match status" value="1"/>
</dbReference>
<dbReference type="InterPro" id="IPR020845">
    <property type="entry name" value="AMP-binding_CS"/>
</dbReference>
<dbReference type="InterPro" id="IPR009081">
    <property type="entry name" value="PP-bd_ACP"/>
</dbReference>
<dbReference type="Gene3D" id="3.40.50.12780">
    <property type="entry name" value="N-terminal domain of ligase-like"/>
    <property type="match status" value="1"/>
</dbReference>
<dbReference type="SUPFAM" id="SSF53901">
    <property type="entry name" value="Thiolase-like"/>
    <property type="match status" value="1"/>
</dbReference>
<reference evidence="12" key="1">
    <citation type="submission" date="2022-09" db="EMBL/GenBank/DDBJ databases">
        <title>Intensive care unit water sources are persistently colonized with multi-drug resistant bacteria and are the site of extensive horizontal gene transfer of antibiotic resistance genes.</title>
        <authorList>
            <person name="Diorio-Toth L."/>
        </authorList>
    </citation>
    <scope>NUCLEOTIDE SEQUENCE</scope>
    <source>
        <strain evidence="12">GD03659</strain>
    </source>
</reference>
<dbReference type="Pfam" id="PF00109">
    <property type="entry name" value="ketoacyl-synt"/>
    <property type="match status" value="1"/>
</dbReference>
<evidence type="ECO:0000256" key="4">
    <source>
        <dbReference type="ARBA" id="ARBA00022679"/>
    </source>
</evidence>
<keyword evidence="5" id="KW-0677">Repeat</keyword>
<dbReference type="Pfam" id="PF00550">
    <property type="entry name" value="PP-binding"/>
    <property type="match status" value="2"/>
</dbReference>
<dbReference type="PROSITE" id="PS00455">
    <property type="entry name" value="AMP_BINDING"/>
    <property type="match status" value="1"/>
</dbReference>
<dbReference type="InterPro" id="IPR016039">
    <property type="entry name" value="Thiolase-like"/>
</dbReference>
<evidence type="ECO:0000256" key="1">
    <source>
        <dbReference type="ARBA" id="ARBA00001957"/>
    </source>
</evidence>
<keyword evidence="3" id="KW-0597">Phosphoprotein</keyword>
<gene>
    <name evidence="12" type="ORF">N5J77_24155</name>
</gene>
<evidence type="ECO:0000256" key="9">
    <source>
        <dbReference type="SAM" id="MobiDB-lite"/>
    </source>
</evidence>
<evidence type="ECO:0000259" key="10">
    <source>
        <dbReference type="PROSITE" id="PS50075"/>
    </source>
</evidence>
<dbReference type="InterPro" id="IPR001242">
    <property type="entry name" value="Condensation_dom"/>
</dbReference>
<keyword evidence="7" id="KW-0443">Lipid metabolism</keyword>
<dbReference type="InterPro" id="IPR014030">
    <property type="entry name" value="Ketoacyl_synth_N"/>
</dbReference>
<dbReference type="InterPro" id="IPR020841">
    <property type="entry name" value="PKS_Beta-ketoAc_synthase_dom"/>
</dbReference>
<dbReference type="PROSITE" id="PS52004">
    <property type="entry name" value="KS3_2"/>
    <property type="match status" value="1"/>
</dbReference>
<dbReference type="Proteomes" id="UP001162318">
    <property type="component" value="Unassembled WGS sequence"/>
</dbReference>
<dbReference type="InterPro" id="IPR023213">
    <property type="entry name" value="CAT-like_dom_sf"/>
</dbReference>
<dbReference type="NCBIfam" id="TIGR01733">
    <property type="entry name" value="AA-adenyl-dom"/>
    <property type="match status" value="1"/>
</dbReference>
<dbReference type="InterPro" id="IPR029063">
    <property type="entry name" value="SAM-dependent_MTases_sf"/>
</dbReference>
<dbReference type="GO" id="GO:0006633">
    <property type="term" value="P:fatty acid biosynthetic process"/>
    <property type="evidence" value="ECO:0007669"/>
    <property type="project" value="InterPro"/>
</dbReference>
<organism evidence="12 13">
    <name type="scientific">Sphingobium yanoikuyae</name>
    <name type="common">Sphingomonas yanoikuyae</name>
    <dbReference type="NCBI Taxonomy" id="13690"/>
    <lineage>
        <taxon>Bacteria</taxon>
        <taxon>Pseudomonadati</taxon>
        <taxon>Pseudomonadota</taxon>
        <taxon>Alphaproteobacteria</taxon>
        <taxon>Sphingomonadales</taxon>
        <taxon>Sphingomonadaceae</taxon>
        <taxon>Sphingobium</taxon>
    </lineage>
</organism>
<dbReference type="InterPro" id="IPR050091">
    <property type="entry name" value="PKS_NRPS_Biosynth_Enz"/>
</dbReference>
<keyword evidence="6" id="KW-0276">Fatty acid metabolism</keyword>
<feature type="region of interest" description="Disordered" evidence="9">
    <location>
        <begin position="2102"/>
        <end position="2128"/>
    </location>
</feature>
<dbReference type="GO" id="GO:0009403">
    <property type="term" value="P:toxin biosynthetic process"/>
    <property type="evidence" value="ECO:0007669"/>
    <property type="project" value="UniProtKB-ARBA"/>
</dbReference>
<dbReference type="Pfam" id="PF22621">
    <property type="entry name" value="CurL-like_PKS_C"/>
    <property type="match status" value="1"/>
</dbReference>
<dbReference type="RefSeq" id="WP_279729548.1">
    <property type="nucleotide sequence ID" value="NZ_JAOCKX010000052.1"/>
</dbReference>
<dbReference type="InterPro" id="IPR018201">
    <property type="entry name" value="Ketoacyl_synth_AS"/>
</dbReference>
<dbReference type="InterPro" id="IPR020806">
    <property type="entry name" value="PKS_PP-bd"/>
</dbReference>
<dbReference type="PANTHER" id="PTHR43775:SF51">
    <property type="entry name" value="INACTIVE PHENOLPHTHIOCEROL SYNTHESIS POLYKETIDE SYNTHASE TYPE I PKS1-RELATED"/>
    <property type="match status" value="1"/>
</dbReference>
<dbReference type="InterPro" id="IPR042099">
    <property type="entry name" value="ANL_N_sf"/>
</dbReference>
<evidence type="ECO:0000256" key="2">
    <source>
        <dbReference type="ARBA" id="ARBA00022450"/>
    </source>
</evidence>
<dbReference type="CDD" id="cd02440">
    <property type="entry name" value="AdoMet_MTases"/>
    <property type="match status" value="1"/>
</dbReference>
<evidence type="ECO:0000256" key="7">
    <source>
        <dbReference type="ARBA" id="ARBA00023098"/>
    </source>
</evidence>
<evidence type="ECO:0000259" key="11">
    <source>
        <dbReference type="PROSITE" id="PS52004"/>
    </source>
</evidence>
<evidence type="ECO:0000256" key="3">
    <source>
        <dbReference type="ARBA" id="ARBA00022553"/>
    </source>
</evidence>
<dbReference type="GO" id="GO:0004315">
    <property type="term" value="F:3-oxoacyl-[acyl-carrier-protein] synthase activity"/>
    <property type="evidence" value="ECO:0007669"/>
    <property type="project" value="InterPro"/>
</dbReference>
<dbReference type="SUPFAM" id="SSF53335">
    <property type="entry name" value="S-adenosyl-L-methionine-dependent methyltransferases"/>
    <property type="match status" value="1"/>
</dbReference>
<dbReference type="Gene3D" id="1.10.1240.100">
    <property type="match status" value="1"/>
</dbReference>
<sequence>MSRLLAEKAKKQGARFELSDGQKAIWAISSCDPDSTAYNIGYTVKIVSGVDAEVLHRSLDILVDKHRSIRSSFVCEKDEVFQIIREDIKIDFDEERSVWFDEEAVRVSVGHFIHQVFDLENGPLARARLYHLANGECLLVLALHHIIHDGWSMWLFLDELGKVYENELRDGAALEAREPVPTRYEDYVTWQQQMVEGERGAASLEYWRLQLEGAPAAIRLPMDFDRVPVADGSGALHAFRIDREALDGLEAFSRKQGATLHSVLLSAYTAALHRWTGESDIVVGSVLAGSGRGGEFRDTFGYFVNAVPIRSRAGSEVSLKEHLEAIRLAALSSFRHQDYPLSRLIQRLSPRREPGRSPIFQVSFALHRPQTRPELGLLLAEDESAEAVFLGPLRVRGFLMPVRFSRFEISLDIISTIEGLIVRFLYNKSLVHSESITGLADEFSRVLRELVSEPEGMLLPHARILGTAADDIDGGAPSPSISGRTQPHLLAGSVGAAIEDKFVTQPDGIAILDDSGAVTYGDLNVRSALLAGRLQNLGAAAGSRIALYLADPLEVVLAMVAVLRCGACHLVIDSRQPSQRALQIVADAVPDIVVVSSEAERLVFGNIRTLSLRGNLEEGVPFSKVESKPDDPIYLIYTSGSTGNPKGVIINNNGALNLYNGYIERFDLALGRKNLIVSPFSFDLTIKNVFATLMAGATIVLAPSKTIDGEVLFELLRKHSVFLINCAPSHFGIVKDHIIEAGRRSAPLKALRYVILGGEPIPSAGLAEICATHPDLRFVNSYGPAEITDVCVDGVIDDFSGGYVQCLGRPIPNVDLYIFDENGKPSQIGEVGELYIAGPGVGVGYVGLPDLTAARFVSDLVPGRRLYRSGDLVRWQADGRLGYVGRTDQQVKIRGNRVELGEVEASLLAHADVAEAAVVLVPARGGGEEAALVSYFVPASERGATPRVGEWQEIWDATYSHLDVFDDLRRRETIGWHSSFTGEPIPMHEMDIWLDDTIETILSFEPRNVVEIGCGTGMILSRIVESAVSYTGVDFSQECIDYLIRDSVLSDKITLTCASAEKIDEISVGSADTVIINSVCQYFPDIDYMDDVIWKCIDKIEVKGRVFIGDVRDLRSASLFYGSVAVGRGGAKQDVAAWREKVRRFAADEGELLIHPDYFRSLVHRNARISAVAIKPKKGNYVNELSLFRYDVVLDIGLPEEIACPLVRYEWSEAGPDLEEIVRSHPDRLLIAGIPDLRHGNLASIAALLEGEDAQGTVGEAAARRREPGNEAPRGFLPDECHKIAERFGRAAAVEVAFGDRSGTFDVLFSSRDRLPNDLVMPSIGQVPSDKVLANCPCGNGGTSGLEIAKSVSTGDLRGWLRERLPEYMIPDYFVALPALPRSSNGKIDRRALLAQRAISEEELSPRSEAPVPESIQADFGAPTSRTASDVASLAGIIASIWTEVLGGVAVRPSDNFFDVGGHSLRAVKAQSRLSERLGRKLNASLLFRFPTAVTLAGHLAEAHPDLRVPELEVPHEAYVPRGESDRAIAVIGMACRFPGAPSPEAFWEILARGQEVIRFATDEELDRAGVGLELRNDRAYVRAVPYLENADCFDAPLFGISAREAELTDPQHRVLLECAWEALERSGYGGSGGERRIGVFVGAAMNTYLLNNLAGHIDWTQPILSHQALIGSDKDYLATRLSHRLDLQGPSAAIQTACSTSLVNVHLACQSLRSGDCAMAIAGGVSIRSPQMGGYLYRSGSILSPDGHCRPFSADAEGTVMGSGCGLVVLKPLATALRDGDTVLAVIQGSAVTNDGSFKASYAAPSVSGQASAIRGALADARLTGNDISYVEAHGTGTALGDPLEVAALTDVFRSETVERQFCSLGSVKSNVGHLDAAAGVAGLIKTILALNACEIPKSLNFSNPNSEIDFEASPFRVQTHLGKWHPRNGRRIAGVSSFGVGGSNAHVVLEEAPERGKSPSEAPGGAFIFCISAASDAALEAYVERYIAFLRANPSVDLGDLCYTAFVARRHLSRRWACVVNSIAALEEALNQFNRASEPLDAVLIDRALGSAAKRYIAGADIDVAEVFARGRRRILAPTYPFERNRYWLEPMVPFGWRSHDQGQPASPAGEVPHRRGHPQTSGRSSQFDAMKEIVANAAGLPVGGISVDVPFFEFGLDSLAFVELRHRLEELVGKPLPSTMFLDFPTIGELRDYLQICANEEEGVHSGESQPAIRSLVASLRREIDS</sequence>
<feature type="domain" description="Carrier" evidence="10">
    <location>
        <begin position="1429"/>
        <end position="1504"/>
    </location>
</feature>
<keyword evidence="4" id="KW-0808">Transferase</keyword>
<dbReference type="InterPro" id="IPR036736">
    <property type="entry name" value="ACP-like_sf"/>
</dbReference>
<dbReference type="SUPFAM" id="SSF52777">
    <property type="entry name" value="CoA-dependent acyltransferases"/>
    <property type="match status" value="2"/>
</dbReference>
<evidence type="ECO:0000313" key="13">
    <source>
        <dbReference type="Proteomes" id="UP001162318"/>
    </source>
</evidence>
<dbReference type="PROSITE" id="PS00606">
    <property type="entry name" value="KS3_1"/>
    <property type="match status" value="1"/>
</dbReference>
<comment type="caution">
    <text evidence="12">The sequence shown here is derived from an EMBL/GenBank/DDBJ whole genome shotgun (WGS) entry which is preliminary data.</text>
</comment>
<keyword evidence="2" id="KW-0596">Phosphopantetheine</keyword>
<dbReference type="InterPro" id="IPR014031">
    <property type="entry name" value="Ketoacyl_synth_C"/>
</dbReference>
<accession>A0AA42X175</accession>
<feature type="domain" description="Ketosynthase family 3 (KS3)" evidence="11">
    <location>
        <begin position="1526"/>
        <end position="1953"/>
    </location>
</feature>
<dbReference type="InterPro" id="IPR006162">
    <property type="entry name" value="Ppantetheine_attach_site"/>
</dbReference>
<dbReference type="CDD" id="cd00833">
    <property type="entry name" value="PKS"/>
    <property type="match status" value="1"/>
</dbReference>
<dbReference type="Gene3D" id="3.30.559.10">
    <property type="entry name" value="Chloramphenicol acetyltransferase-like domain"/>
    <property type="match status" value="1"/>
</dbReference>
<proteinExistence type="predicted"/>
<dbReference type="Pfam" id="PF08242">
    <property type="entry name" value="Methyltransf_12"/>
    <property type="match status" value="1"/>
</dbReference>
<protein>
    <submittedName>
        <fullName evidence="12">Amino acid adenylation domain-containing protein</fullName>
    </submittedName>
</protein>
<dbReference type="SMART" id="SM00825">
    <property type="entry name" value="PKS_KS"/>
    <property type="match status" value="1"/>
</dbReference>
<dbReference type="Gene3D" id="1.10.1200.10">
    <property type="entry name" value="ACP-like"/>
    <property type="match status" value="2"/>
</dbReference>
<dbReference type="Gene3D" id="3.40.50.150">
    <property type="entry name" value="Vaccinia Virus protein VP39"/>
    <property type="match status" value="1"/>
</dbReference>
<name>A0AA42X175_SPHYA</name>
<evidence type="ECO:0000256" key="5">
    <source>
        <dbReference type="ARBA" id="ARBA00022737"/>
    </source>
</evidence>
<dbReference type="Gene3D" id="3.40.47.10">
    <property type="match status" value="1"/>
</dbReference>
<keyword evidence="8" id="KW-0511">Multifunctional enzyme</keyword>
<dbReference type="CDD" id="cd05930">
    <property type="entry name" value="A_NRPS"/>
    <property type="match status" value="1"/>
</dbReference>
<dbReference type="CDD" id="cd19531">
    <property type="entry name" value="LCL_NRPS-like"/>
    <property type="match status" value="1"/>
</dbReference>
<dbReference type="SUPFAM" id="SSF47336">
    <property type="entry name" value="ACP-like"/>
    <property type="match status" value="2"/>
</dbReference>
<comment type="cofactor">
    <cofactor evidence="1">
        <name>pantetheine 4'-phosphate</name>
        <dbReference type="ChEBI" id="CHEBI:47942"/>
    </cofactor>
</comment>
<dbReference type="Pfam" id="PF00668">
    <property type="entry name" value="Condensation"/>
    <property type="match status" value="1"/>
</dbReference>
<dbReference type="GO" id="GO:0004312">
    <property type="term" value="F:fatty acid synthase activity"/>
    <property type="evidence" value="ECO:0007669"/>
    <property type="project" value="TreeGrafter"/>
</dbReference>
<dbReference type="InterPro" id="IPR000873">
    <property type="entry name" value="AMP-dep_synth/lig_dom"/>
</dbReference>
<dbReference type="SUPFAM" id="SSF56801">
    <property type="entry name" value="Acetyl-CoA synthetase-like"/>
    <property type="match status" value="1"/>
</dbReference>
<dbReference type="GO" id="GO:0031177">
    <property type="term" value="F:phosphopantetheine binding"/>
    <property type="evidence" value="ECO:0007669"/>
    <property type="project" value="InterPro"/>
</dbReference>
<dbReference type="SMART" id="SM00823">
    <property type="entry name" value="PKS_PP"/>
    <property type="match status" value="2"/>
</dbReference>
<dbReference type="InterPro" id="IPR010071">
    <property type="entry name" value="AA_adenyl_dom"/>
</dbReference>
<dbReference type="FunFam" id="3.40.47.10:FF:000042">
    <property type="entry name" value="Polyketide synthase Pks13"/>
    <property type="match status" value="1"/>
</dbReference>
<dbReference type="InterPro" id="IPR045851">
    <property type="entry name" value="AMP-bd_C_sf"/>
</dbReference>
<dbReference type="PROSITE" id="PS50075">
    <property type="entry name" value="CARRIER"/>
    <property type="match status" value="2"/>
</dbReference>
<dbReference type="PANTHER" id="PTHR43775">
    <property type="entry name" value="FATTY ACID SYNTHASE"/>
    <property type="match status" value="1"/>
</dbReference>
<evidence type="ECO:0000256" key="6">
    <source>
        <dbReference type="ARBA" id="ARBA00022832"/>
    </source>
</evidence>
<feature type="domain" description="Carrier" evidence="10">
    <location>
        <begin position="2127"/>
        <end position="2201"/>
    </location>
</feature>
<dbReference type="EMBL" id="JAOCKX010000052">
    <property type="protein sequence ID" value="MDH2134231.1"/>
    <property type="molecule type" value="Genomic_DNA"/>
</dbReference>
<dbReference type="Pfam" id="PF02801">
    <property type="entry name" value="Ketoacyl-synt_C"/>
    <property type="match status" value="1"/>
</dbReference>
<evidence type="ECO:0000313" key="12">
    <source>
        <dbReference type="EMBL" id="MDH2134231.1"/>
    </source>
</evidence>
<evidence type="ECO:0000256" key="8">
    <source>
        <dbReference type="ARBA" id="ARBA00023268"/>
    </source>
</evidence>
<dbReference type="Gene3D" id="3.30.300.30">
    <property type="match status" value="2"/>
</dbReference>